<accession>A0AAD9V9R1</accession>
<dbReference type="GO" id="GO:0017147">
    <property type="term" value="F:Wnt-protein binding"/>
    <property type="evidence" value="ECO:0007669"/>
    <property type="project" value="TreeGrafter"/>
</dbReference>
<evidence type="ECO:0000256" key="3">
    <source>
        <dbReference type="PROSITE-ProRule" id="PRU00090"/>
    </source>
</evidence>
<dbReference type="Gene3D" id="1.10.2000.10">
    <property type="entry name" value="Frizzled cysteine-rich domain"/>
    <property type="match status" value="1"/>
</dbReference>
<dbReference type="EMBL" id="JARQWQ010000017">
    <property type="protein sequence ID" value="KAK2566464.1"/>
    <property type="molecule type" value="Genomic_DNA"/>
</dbReference>
<organism evidence="6 7">
    <name type="scientific">Acropora cervicornis</name>
    <name type="common">Staghorn coral</name>
    <dbReference type="NCBI Taxonomy" id="6130"/>
    <lineage>
        <taxon>Eukaryota</taxon>
        <taxon>Metazoa</taxon>
        <taxon>Cnidaria</taxon>
        <taxon>Anthozoa</taxon>
        <taxon>Hexacorallia</taxon>
        <taxon>Scleractinia</taxon>
        <taxon>Astrocoeniina</taxon>
        <taxon>Acroporidae</taxon>
        <taxon>Acropora</taxon>
    </lineage>
</organism>
<dbReference type="InterPro" id="IPR015526">
    <property type="entry name" value="Frizzled/SFRP"/>
</dbReference>
<evidence type="ECO:0000313" key="6">
    <source>
        <dbReference type="EMBL" id="KAK2566464.1"/>
    </source>
</evidence>
<protein>
    <submittedName>
        <fullName evidence="6">Secreted frizzled-related protein 1</fullName>
    </submittedName>
</protein>
<reference evidence="6" key="1">
    <citation type="journal article" date="2023" name="G3 (Bethesda)">
        <title>Whole genome assembly and annotation of the endangered Caribbean coral Acropora cervicornis.</title>
        <authorList>
            <person name="Selwyn J.D."/>
            <person name="Vollmer S.V."/>
        </authorList>
    </citation>
    <scope>NUCLEOTIDE SEQUENCE</scope>
    <source>
        <strain evidence="6">K2</strain>
    </source>
</reference>
<name>A0AAD9V9R1_ACRCE</name>
<feature type="domain" description="FZ" evidence="5">
    <location>
        <begin position="28"/>
        <end position="158"/>
    </location>
</feature>
<comment type="caution">
    <text evidence="6">The sequence shown here is derived from an EMBL/GenBank/DDBJ whole genome shotgun (WGS) entry which is preliminary data.</text>
</comment>
<keyword evidence="4" id="KW-0732">Signal</keyword>
<dbReference type="GO" id="GO:0060070">
    <property type="term" value="P:canonical Wnt signaling pathway"/>
    <property type="evidence" value="ECO:0007669"/>
    <property type="project" value="TreeGrafter"/>
</dbReference>
<feature type="chain" id="PRO_5042078214" evidence="4">
    <location>
        <begin position="24"/>
        <end position="307"/>
    </location>
</feature>
<keyword evidence="2" id="KW-1015">Disulfide bond</keyword>
<comment type="caution">
    <text evidence="3">Lacks conserved residue(s) required for the propagation of feature annotation.</text>
</comment>
<gene>
    <name evidence="6" type="ORF">P5673_009984</name>
</gene>
<dbReference type="PROSITE" id="PS50038">
    <property type="entry name" value="FZ"/>
    <property type="match status" value="1"/>
</dbReference>
<dbReference type="InterPro" id="IPR020067">
    <property type="entry name" value="Frizzled_dom"/>
</dbReference>
<proteinExistence type="predicted"/>
<dbReference type="PANTHER" id="PTHR11309">
    <property type="entry name" value="FRIZZLED"/>
    <property type="match status" value="1"/>
</dbReference>
<dbReference type="GO" id="GO:0005886">
    <property type="term" value="C:plasma membrane"/>
    <property type="evidence" value="ECO:0007669"/>
    <property type="project" value="TreeGrafter"/>
</dbReference>
<evidence type="ECO:0000313" key="7">
    <source>
        <dbReference type="Proteomes" id="UP001249851"/>
    </source>
</evidence>
<dbReference type="GO" id="GO:0042813">
    <property type="term" value="F:Wnt receptor activity"/>
    <property type="evidence" value="ECO:0007669"/>
    <property type="project" value="TreeGrafter"/>
</dbReference>
<dbReference type="GO" id="GO:0035567">
    <property type="term" value="P:non-canonical Wnt signaling pathway"/>
    <property type="evidence" value="ECO:0007669"/>
    <property type="project" value="TreeGrafter"/>
</dbReference>
<evidence type="ECO:0000256" key="4">
    <source>
        <dbReference type="SAM" id="SignalP"/>
    </source>
</evidence>
<evidence type="ECO:0000256" key="2">
    <source>
        <dbReference type="ARBA" id="ARBA00023157"/>
    </source>
</evidence>
<dbReference type="SUPFAM" id="SSF63501">
    <property type="entry name" value="Frizzled cysteine-rich domain"/>
    <property type="match status" value="1"/>
</dbReference>
<dbReference type="Proteomes" id="UP001249851">
    <property type="component" value="Unassembled WGS sequence"/>
</dbReference>
<dbReference type="SMART" id="SM00063">
    <property type="entry name" value="FRI"/>
    <property type="match status" value="1"/>
</dbReference>
<dbReference type="Pfam" id="PF01392">
    <property type="entry name" value="Fz"/>
    <property type="match status" value="1"/>
</dbReference>
<keyword evidence="1" id="KW-0217">Developmental protein</keyword>
<dbReference type="CDD" id="cd07066">
    <property type="entry name" value="CRD_FZ"/>
    <property type="match status" value="1"/>
</dbReference>
<evidence type="ECO:0000256" key="1">
    <source>
        <dbReference type="ARBA" id="ARBA00022473"/>
    </source>
</evidence>
<sequence>MIIMSFLVVRCFILALLCGEAYQAAYLSDRKKCQPVPPFCKNLADGGGYTEQMQLPNEFRHNSLREVADAILPWKMLVGHCNAGLRLFLCAIYAPMCVNTMINFEPSEKSSTVPVCKSFCSTVRDSCEPVMRQHNHSWPEHDAFNCSKYVDDLMCLSEPVTPTARPTPTEGSNDDICDRDDGVLQQKFSSCDFVFKAEVIRIAKARTHGFRTLIKLKQHQKRLNGKTGQRRTRKVKKTAEFPDRVLVPGENGGCRNLKERLDRDQHHLVMIAKQFSKRKTRYIVTAIVPWNKKYKRFTKKPNCAKAD</sequence>
<feature type="signal peptide" evidence="4">
    <location>
        <begin position="1"/>
        <end position="23"/>
    </location>
</feature>
<evidence type="ECO:0000259" key="5">
    <source>
        <dbReference type="PROSITE" id="PS50038"/>
    </source>
</evidence>
<dbReference type="InterPro" id="IPR036790">
    <property type="entry name" value="Frizzled_dom_sf"/>
</dbReference>
<reference evidence="6" key="2">
    <citation type="journal article" date="2023" name="Science">
        <title>Genomic signatures of disease resistance in endangered staghorn corals.</title>
        <authorList>
            <person name="Vollmer S.V."/>
            <person name="Selwyn J.D."/>
            <person name="Despard B.A."/>
            <person name="Roesel C.L."/>
        </authorList>
    </citation>
    <scope>NUCLEOTIDE SEQUENCE</scope>
    <source>
        <tissue evidence="6">Whole Organism</tissue>
    </source>
</reference>
<dbReference type="PANTHER" id="PTHR11309:SF47">
    <property type="entry name" value="FRIZZLED"/>
    <property type="match status" value="1"/>
</dbReference>
<dbReference type="AlphaFoldDB" id="A0AAD9V9R1"/>
<keyword evidence="7" id="KW-1185">Reference proteome</keyword>